<evidence type="ECO:0000256" key="3">
    <source>
        <dbReference type="ARBA" id="ARBA00023295"/>
    </source>
</evidence>
<dbReference type="InterPro" id="IPR017853">
    <property type="entry name" value="GH"/>
</dbReference>
<proteinExistence type="inferred from homology"/>
<keyword evidence="6" id="KW-1185">Reference proteome</keyword>
<evidence type="ECO:0000313" key="6">
    <source>
        <dbReference type="Proteomes" id="UP000515158"/>
    </source>
</evidence>
<dbReference type="GO" id="GO:0005975">
    <property type="term" value="P:carbohydrate metabolic process"/>
    <property type="evidence" value="ECO:0007669"/>
    <property type="project" value="InterPro"/>
</dbReference>
<evidence type="ECO:0000256" key="5">
    <source>
        <dbReference type="SAM" id="MobiDB-lite"/>
    </source>
</evidence>
<dbReference type="Proteomes" id="UP000515158">
    <property type="component" value="Unplaced"/>
</dbReference>
<keyword evidence="3" id="KW-0326">Glycosidase</keyword>
<dbReference type="GO" id="GO:0008422">
    <property type="term" value="F:beta-glucosidase activity"/>
    <property type="evidence" value="ECO:0007669"/>
    <property type="project" value="TreeGrafter"/>
</dbReference>
<keyword evidence="2" id="KW-0378">Hydrolase</keyword>
<name>A0A6P8ZVL0_THRPL</name>
<feature type="region of interest" description="Disordered" evidence="5">
    <location>
        <begin position="361"/>
        <end position="420"/>
    </location>
</feature>
<dbReference type="KEGG" id="tpal:117649900"/>
<dbReference type="PANTHER" id="PTHR10353">
    <property type="entry name" value="GLYCOSYL HYDROLASE"/>
    <property type="match status" value="1"/>
</dbReference>
<sequence>MSTAPSMEPYHLPVSRYHLSSHQHGDFVGIGCLPGPVRWERRQFAVAGKVGDEDEANYILPEGGLLGGGTSAFQTEGAWDEDGKGVNVFDAYYHSHNKSTDQTGDIAADSYHRYKEDIGIAADIGLNALRFSISWARIFKTGRKDSINPAGVQHYHDVIDEMRRKNIEPVVTIYHFDHPQALHEEFDGWLGEQMPAVFAEFADFLFAEYGSKVKYWLTINEAEQYCTLAGMMHWVPPMDITTREKSQLCLHHLILGHAMAHKVYHDKYYESQKGMVGFGVGPGFSRPGSDSSEDVAAADKDNLEHGIGLSLHPLVKGDYPEDIRASRPAFTEEQKALLKVKRIDYAGVNIYRGSNVTAGGGGGGGGPGGDGSGGGPPGGDGDGGDGGDGGSGGGGPPGDGGGPPGGGGGGGHGSADTSSNWTMRELPKWVSKMYDLPVFFTESGVGGDSSLEDWDTRAVYCSAFLRELAYGLNVEKTNVLGYMVWSFLDSFEFFNYNQGWGMVHVDYQSGSLKRTPKKSSTFFKRVAKTRKVPLVKAGSEPFPDDSGAASFKSSLLPVALTFLAVRWLV</sequence>
<dbReference type="InterPro" id="IPR001360">
    <property type="entry name" value="Glyco_hydro_1"/>
</dbReference>
<dbReference type="GeneID" id="117649900"/>
<dbReference type="SUPFAM" id="SSF51445">
    <property type="entry name" value="(Trans)glycosidases"/>
    <property type="match status" value="1"/>
</dbReference>
<dbReference type="Gene3D" id="3.20.20.80">
    <property type="entry name" value="Glycosidases"/>
    <property type="match status" value="1"/>
</dbReference>
<dbReference type="PRINTS" id="PR00131">
    <property type="entry name" value="GLHYDRLASE1"/>
</dbReference>
<dbReference type="RefSeq" id="XP_034248976.1">
    <property type="nucleotide sequence ID" value="XM_034393085.1"/>
</dbReference>
<dbReference type="OrthoDB" id="65569at2759"/>
<organism evidence="7">
    <name type="scientific">Thrips palmi</name>
    <name type="common">Melon thrips</name>
    <dbReference type="NCBI Taxonomy" id="161013"/>
    <lineage>
        <taxon>Eukaryota</taxon>
        <taxon>Metazoa</taxon>
        <taxon>Ecdysozoa</taxon>
        <taxon>Arthropoda</taxon>
        <taxon>Hexapoda</taxon>
        <taxon>Insecta</taxon>
        <taxon>Pterygota</taxon>
        <taxon>Neoptera</taxon>
        <taxon>Paraneoptera</taxon>
        <taxon>Thysanoptera</taxon>
        <taxon>Terebrantia</taxon>
        <taxon>Thripoidea</taxon>
        <taxon>Thripidae</taxon>
        <taxon>Thrips</taxon>
    </lineage>
</organism>
<dbReference type="Pfam" id="PF00232">
    <property type="entry name" value="Glyco_hydro_1"/>
    <property type="match status" value="2"/>
</dbReference>
<evidence type="ECO:0000256" key="4">
    <source>
        <dbReference type="RuleBase" id="RU003690"/>
    </source>
</evidence>
<feature type="compositionally biased region" description="Gly residues" evidence="5">
    <location>
        <begin position="361"/>
        <end position="413"/>
    </location>
</feature>
<dbReference type="PANTHER" id="PTHR10353:SF36">
    <property type="entry name" value="LP05116P"/>
    <property type="match status" value="1"/>
</dbReference>
<dbReference type="InParanoid" id="A0A6P8ZVL0"/>
<gene>
    <name evidence="7" type="primary">LOC117649900</name>
</gene>
<evidence type="ECO:0000256" key="2">
    <source>
        <dbReference type="ARBA" id="ARBA00022801"/>
    </source>
</evidence>
<reference evidence="7" key="1">
    <citation type="submission" date="2025-08" db="UniProtKB">
        <authorList>
            <consortium name="RefSeq"/>
        </authorList>
    </citation>
    <scope>IDENTIFICATION</scope>
    <source>
        <tissue evidence="7">Total insect</tissue>
    </source>
</reference>
<evidence type="ECO:0000256" key="1">
    <source>
        <dbReference type="ARBA" id="ARBA00010838"/>
    </source>
</evidence>
<evidence type="ECO:0000313" key="7">
    <source>
        <dbReference type="RefSeq" id="XP_034248976.1"/>
    </source>
</evidence>
<protein>
    <submittedName>
        <fullName evidence="7">Beta-glucosidase 4-like</fullName>
    </submittedName>
</protein>
<accession>A0A6P8ZVL0</accession>
<comment type="similarity">
    <text evidence="1 4">Belongs to the glycosyl hydrolase 1 family.</text>
</comment>
<dbReference type="AlphaFoldDB" id="A0A6P8ZVL0"/>